<name>A0ABX5HG66_ESCAL</name>
<organism evidence="1 2">
    <name type="scientific">Escherichia albertii</name>
    <dbReference type="NCBI Taxonomy" id="208962"/>
    <lineage>
        <taxon>Bacteria</taxon>
        <taxon>Pseudomonadati</taxon>
        <taxon>Pseudomonadota</taxon>
        <taxon>Gammaproteobacteria</taxon>
        <taxon>Enterobacterales</taxon>
        <taxon>Enterobacteriaceae</taxon>
        <taxon>Escherichia</taxon>
    </lineage>
</organism>
<reference evidence="1 2" key="1">
    <citation type="submission" date="2018-03" db="EMBL/GenBank/DDBJ databases">
        <title>Whole Genome Sequencing of Escherichia coli isolates from wildlife.</title>
        <authorList>
            <person name="Whitehouse C.A."/>
            <person name="Lacher D.W."/>
            <person name="Mammel M.K."/>
            <person name="Barnaba T."/>
            <person name="Lorch J.M."/>
        </authorList>
    </citation>
    <scope>NUCLEOTIDE SEQUENCE [LARGE SCALE GENOMIC DNA]</scope>
    <source>
        <strain evidence="1 2">20507-2</strain>
    </source>
</reference>
<gene>
    <name evidence="1" type="ORF">C7B09_14100</name>
</gene>
<comment type="caution">
    <text evidence="1">The sequence shown here is derived from an EMBL/GenBank/DDBJ whole genome shotgun (WGS) entry which is preliminary data.</text>
</comment>
<dbReference type="EMBL" id="PYQT01000014">
    <property type="protein sequence ID" value="PSY41354.1"/>
    <property type="molecule type" value="Genomic_DNA"/>
</dbReference>
<proteinExistence type="predicted"/>
<keyword evidence="2" id="KW-1185">Reference proteome</keyword>
<evidence type="ECO:0000313" key="2">
    <source>
        <dbReference type="Proteomes" id="UP000240382"/>
    </source>
</evidence>
<sequence length="113" mass="13236">MKSDCQQINDCVCWQSLLIMEAFAMELDLDIIEQVVIKGLHELKQELPVTLNADYYWHITKDNIHDIYNMPDNFTIGQLSEDYDFICKAFNGNYIVRQDLIKVAALLRYIAEM</sequence>
<dbReference type="Proteomes" id="UP000240382">
    <property type="component" value="Unassembled WGS sequence"/>
</dbReference>
<evidence type="ECO:0000313" key="1">
    <source>
        <dbReference type="EMBL" id="PSY41354.1"/>
    </source>
</evidence>
<protein>
    <submittedName>
        <fullName evidence="1">Uncharacterized protein</fullName>
    </submittedName>
</protein>
<accession>A0ABX5HG66</accession>